<gene>
    <name evidence="3" type="ORF">SSLN_LOCUS5241</name>
</gene>
<protein>
    <submittedName>
        <fullName evidence="5">C2H2-type domain-containing protein</fullName>
    </submittedName>
</protein>
<proteinExistence type="predicted"/>
<evidence type="ECO:0000313" key="5">
    <source>
        <dbReference type="WBParaSite" id="SSLN_0000540401-mRNA-1"/>
    </source>
</evidence>
<dbReference type="InterPro" id="IPR036236">
    <property type="entry name" value="Znf_C2H2_sf"/>
</dbReference>
<evidence type="ECO:0000313" key="3">
    <source>
        <dbReference type="EMBL" id="VDL91626.1"/>
    </source>
</evidence>
<dbReference type="InterPro" id="IPR013087">
    <property type="entry name" value="Znf_C2H2_type"/>
</dbReference>
<organism evidence="5">
    <name type="scientific">Schistocephalus solidus</name>
    <name type="common">Tapeworm</name>
    <dbReference type="NCBI Taxonomy" id="70667"/>
    <lineage>
        <taxon>Eukaryota</taxon>
        <taxon>Metazoa</taxon>
        <taxon>Spiralia</taxon>
        <taxon>Lophotrochozoa</taxon>
        <taxon>Platyhelminthes</taxon>
        <taxon>Cestoda</taxon>
        <taxon>Eucestoda</taxon>
        <taxon>Diphyllobothriidea</taxon>
        <taxon>Diphyllobothriidae</taxon>
        <taxon>Schistocephalus</taxon>
    </lineage>
</organism>
<evidence type="ECO:0000256" key="1">
    <source>
        <dbReference type="PROSITE-ProRule" id="PRU00042"/>
    </source>
</evidence>
<dbReference type="WBParaSite" id="SSLN_0000540401-mRNA-1">
    <property type="protein sequence ID" value="SSLN_0000540401-mRNA-1"/>
    <property type="gene ID" value="SSLN_0000540401"/>
</dbReference>
<evidence type="ECO:0000259" key="2">
    <source>
        <dbReference type="PROSITE" id="PS50157"/>
    </source>
</evidence>
<keyword evidence="4" id="KW-1185">Reference proteome</keyword>
<name>A0A183SLZ3_SCHSO</name>
<dbReference type="SUPFAM" id="SSF57667">
    <property type="entry name" value="beta-beta-alpha zinc fingers"/>
    <property type="match status" value="1"/>
</dbReference>
<accession>A0A183SLZ3</accession>
<reference evidence="5" key="1">
    <citation type="submission" date="2016-06" db="UniProtKB">
        <authorList>
            <consortium name="WormBaseParasite"/>
        </authorList>
    </citation>
    <scope>IDENTIFICATION</scope>
</reference>
<feature type="domain" description="C2H2-type" evidence="2">
    <location>
        <begin position="11"/>
        <end position="38"/>
    </location>
</feature>
<dbReference type="AlphaFoldDB" id="A0A183SLZ3"/>
<dbReference type="OrthoDB" id="6310407at2759"/>
<sequence>MNDIPPASTDFSCPHCTRNFNSHIGLVGHLRIHRTEAVEPYSTKAAEVEVIELLRLFSVDRPRLRSIQQRRQYYSFVHLEFGAEVETVSIPDYVRHPSKCLAGFGNPIDDLFVEFGAAGEISTQVPEGIYRFQLGAIGIAVSSGVDVIGRRLMHYNRFLSVDAKSKVVTGGSVEVHAPLHFLFCRCIECAVISEEKFVDGGCG</sequence>
<dbReference type="Proteomes" id="UP000275846">
    <property type="component" value="Unassembled WGS sequence"/>
</dbReference>
<keyword evidence="1" id="KW-0863">Zinc-finger</keyword>
<evidence type="ECO:0000313" key="4">
    <source>
        <dbReference type="Proteomes" id="UP000275846"/>
    </source>
</evidence>
<dbReference type="PROSITE" id="PS00028">
    <property type="entry name" value="ZINC_FINGER_C2H2_1"/>
    <property type="match status" value="1"/>
</dbReference>
<keyword evidence="1" id="KW-0479">Metal-binding</keyword>
<dbReference type="GO" id="GO:0008270">
    <property type="term" value="F:zinc ion binding"/>
    <property type="evidence" value="ECO:0007669"/>
    <property type="project" value="UniProtKB-KW"/>
</dbReference>
<keyword evidence="1" id="KW-0862">Zinc</keyword>
<reference evidence="3 4" key="2">
    <citation type="submission" date="2018-11" db="EMBL/GenBank/DDBJ databases">
        <authorList>
            <consortium name="Pathogen Informatics"/>
        </authorList>
    </citation>
    <scope>NUCLEOTIDE SEQUENCE [LARGE SCALE GENOMIC DNA]</scope>
    <source>
        <strain evidence="3 4">NST_G2</strain>
    </source>
</reference>
<dbReference type="EMBL" id="UYSU01033174">
    <property type="protein sequence ID" value="VDL91626.1"/>
    <property type="molecule type" value="Genomic_DNA"/>
</dbReference>
<dbReference type="PROSITE" id="PS50157">
    <property type="entry name" value="ZINC_FINGER_C2H2_2"/>
    <property type="match status" value="1"/>
</dbReference>